<feature type="chain" id="PRO_5009289958" evidence="1">
    <location>
        <begin position="20"/>
        <end position="221"/>
    </location>
</feature>
<evidence type="ECO:0000313" key="3">
    <source>
        <dbReference type="Proteomes" id="UP000236731"/>
    </source>
</evidence>
<evidence type="ECO:0000313" key="2">
    <source>
        <dbReference type="EMBL" id="SEG16418.1"/>
    </source>
</evidence>
<keyword evidence="1" id="KW-0732">Signal</keyword>
<dbReference type="EMBL" id="FNUT01000005">
    <property type="protein sequence ID" value="SEG16418.1"/>
    <property type="molecule type" value="Genomic_DNA"/>
</dbReference>
<dbReference type="OrthoDB" id="996847at2"/>
<dbReference type="AlphaFoldDB" id="A0A1H5XXM9"/>
<dbReference type="RefSeq" id="WP_146060610.1">
    <property type="nucleotide sequence ID" value="NZ_CP049246.1"/>
</dbReference>
<accession>A0A1H5XXM9</accession>
<keyword evidence="3" id="KW-1185">Reference proteome</keyword>
<proteinExistence type="predicted"/>
<organism evidence="2 3">
    <name type="scientific">Sphingobacterium lactis</name>
    <dbReference type="NCBI Taxonomy" id="797291"/>
    <lineage>
        <taxon>Bacteria</taxon>
        <taxon>Pseudomonadati</taxon>
        <taxon>Bacteroidota</taxon>
        <taxon>Sphingobacteriia</taxon>
        <taxon>Sphingobacteriales</taxon>
        <taxon>Sphingobacteriaceae</taxon>
        <taxon>Sphingobacterium</taxon>
    </lineage>
</organism>
<protein>
    <submittedName>
        <fullName evidence="2">Uncharacterized protein</fullName>
    </submittedName>
</protein>
<name>A0A1H5XXM9_9SPHI</name>
<feature type="signal peptide" evidence="1">
    <location>
        <begin position="1"/>
        <end position="19"/>
    </location>
</feature>
<sequence>MKRLLTLLFLWCFLQSSYAQRGTFTQTFMKDLEYRDGTYTANLKQNVFGDLIFTDSKGNAYTYEQKYLNKHFSEIGSGLEGKRKFMKELIRKSRRERDYQIRYSIDIFGEESIRDNRGYQAKKGKDIHGEYFEESDGEFKTAIKRNFRGELEYQENDFSATLGKDIFGKWSYKDSDRNEIQFSQVTWYRLLKRFGSDKDILWFMIDKMFALNEKGGYGAAH</sequence>
<dbReference type="Proteomes" id="UP000236731">
    <property type="component" value="Unassembled WGS sequence"/>
</dbReference>
<evidence type="ECO:0000256" key="1">
    <source>
        <dbReference type="SAM" id="SignalP"/>
    </source>
</evidence>
<gene>
    <name evidence="2" type="ORF">SAMN05421877_105156</name>
</gene>
<reference evidence="3" key="1">
    <citation type="submission" date="2016-10" db="EMBL/GenBank/DDBJ databases">
        <authorList>
            <person name="Varghese N."/>
            <person name="Submissions S."/>
        </authorList>
    </citation>
    <scope>NUCLEOTIDE SEQUENCE [LARGE SCALE GENOMIC DNA]</scope>
    <source>
        <strain evidence="3">DSM 22361</strain>
    </source>
</reference>